<sequence>MHVDGFRFDLASILTRSTSSWDAVNVYGNSTDGDVITTGTPLTSPPLVDMISNDPILCGVKLIAEAWVCGGLYQVVMFPHWGIWSEWNGKVSLETFFGDAHFRLFAFRI</sequence>
<organism evidence="1 2">
    <name type="scientific">Capsicum annuum</name>
    <name type="common">Capsicum pepper</name>
    <dbReference type="NCBI Taxonomy" id="4072"/>
    <lineage>
        <taxon>Eukaryota</taxon>
        <taxon>Viridiplantae</taxon>
        <taxon>Streptophyta</taxon>
        <taxon>Embryophyta</taxon>
        <taxon>Tracheophyta</taxon>
        <taxon>Spermatophyta</taxon>
        <taxon>Magnoliopsida</taxon>
        <taxon>eudicotyledons</taxon>
        <taxon>Gunneridae</taxon>
        <taxon>Pentapetalae</taxon>
        <taxon>asterids</taxon>
        <taxon>lamiids</taxon>
        <taxon>Solanales</taxon>
        <taxon>Solanaceae</taxon>
        <taxon>Solanoideae</taxon>
        <taxon>Capsiceae</taxon>
        <taxon>Capsicum</taxon>
    </lineage>
</organism>
<dbReference type="Gramene" id="PHT75936">
    <property type="protein sequence ID" value="PHT75936"/>
    <property type="gene ID" value="T459_19458"/>
</dbReference>
<dbReference type="SUPFAM" id="SSF51445">
    <property type="entry name" value="(Trans)glycosidases"/>
    <property type="match status" value="1"/>
</dbReference>
<dbReference type="EMBL" id="AYRZ02000007">
    <property type="protein sequence ID" value="PHT75936.1"/>
    <property type="molecule type" value="Genomic_DNA"/>
</dbReference>
<name>A0A2G2Z1R9_CAPAN</name>
<dbReference type="Proteomes" id="UP000222542">
    <property type="component" value="Unassembled WGS sequence"/>
</dbReference>
<dbReference type="PANTHER" id="PTHR43002">
    <property type="entry name" value="GLYCOGEN DEBRANCHING ENZYME"/>
    <property type="match status" value="1"/>
</dbReference>
<evidence type="ECO:0000313" key="1">
    <source>
        <dbReference type="EMBL" id="PHT75936.1"/>
    </source>
</evidence>
<dbReference type="STRING" id="4072.A0A2G2Z1R9"/>
<protein>
    <submittedName>
        <fullName evidence="1">Uncharacterized protein</fullName>
    </submittedName>
</protein>
<dbReference type="AlphaFoldDB" id="A0A2G2Z1R9"/>
<evidence type="ECO:0000313" key="2">
    <source>
        <dbReference type="Proteomes" id="UP000222542"/>
    </source>
</evidence>
<comment type="caution">
    <text evidence="1">The sequence shown here is derived from an EMBL/GenBank/DDBJ whole genome shotgun (WGS) entry which is preliminary data.</text>
</comment>
<dbReference type="Gene3D" id="3.20.20.80">
    <property type="entry name" value="Glycosidases"/>
    <property type="match status" value="1"/>
</dbReference>
<accession>A0A2G2Z1R9</accession>
<keyword evidence="2" id="KW-1185">Reference proteome</keyword>
<reference evidence="1 2" key="2">
    <citation type="journal article" date="2017" name="Genome Biol.">
        <title>New reference genome sequences of hot pepper reveal the massive evolution of plant disease-resistance genes by retroduplication.</title>
        <authorList>
            <person name="Kim S."/>
            <person name="Park J."/>
            <person name="Yeom S.I."/>
            <person name="Kim Y.M."/>
            <person name="Seo E."/>
            <person name="Kim K.T."/>
            <person name="Kim M.S."/>
            <person name="Lee J.M."/>
            <person name="Cheong K."/>
            <person name="Shin H.S."/>
            <person name="Kim S.B."/>
            <person name="Han K."/>
            <person name="Lee J."/>
            <person name="Park M."/>
            <person name="Lee H.A."/>
            <person name="Lee H.Y."/>
            <person name="Lee Y."/>
            <person name="Oh S."/>
            <person name="Lee J.H."/>
            <person name="Choi E."/>
            <person name="Choi E."/>
            <person name="Lee S.E."/>
            <person name="Jeon J."/>
            <person name="Kim H."/>
            <person name="Choi G."/>
            <person name="Song H."/>
            <person name="Lee J."/>
            <person name="Lee S.C."/>
            <person name="Kwon J.K."/>
            <person name="Lee H.Y."/>
            <person name="Koo N."/>
            <person name="Hong Y."/>
            <person name="Kim R.W."/>
            <person name="Kang W.H."/>
            <person name="Huh J.H."/>
            <person name="Kang B.C."/>
            <person name="Yang T.J."/>
            <person name="Lee Y.H."/>
            <person name="Bennetzen J.L."/>
            <person name="Choi D."/>
        </authorList>
    </citation>
    <scope>NUCLEOTIDE SEQUENCE [LARGE SCALE GENOMIC DNA]</scope>
    <source>
        <strain evidence="2">cv. CM334</strain>
    </source>
</reference>
<reference evidence="1 2" key="1">
    <citation type="journal article" date="2014" name="Nat. Genet.">
        <title>Genome sequence of the hot pepper provides insights into the evolution of pungency in Capsicum species.</title>
        <authorList>
            <person name="Kim S."/>
            <person name="Park M."/>
            <person name="Yeom S.I."/>
            <person name="Kim Y.M."/>
            <person name="Lee J.M."/>
            <person name="Lee H.A."/>
            <person name="Seo E."/>
            <person name="Choi J."/>
            <person name="Cheong K."/>
            <person name="Kim K.T."/>
            <person name="Jung K."/>
            <person name="Lee G.W."/>
            <person name="Oh S.K."/>
            <person name="Bae C."/>
            <person name="Kim S.B."/>
            <person name="Lee H.Y."/>
            <person name="Kim S.Y."/>
            <person name="Kim M.S."/>
            <person name="Kang B.C."/>
            <person name="Jo Y.D."/>
            <person name="Yang H.B."/>
            <person name="Jeong H.J."/>
            <person name="Kang W.H."/>
            <person name="Kwon J.K."/>
            <person name="Shin C."/>
            <person name="Lim J.Y."/>
            <person name="Park J.H."/>
            <person name="Huh J.H."/>
            <person name="Kim J.S."/>
            <person name="Kim B.D."/>
            <person name="Cohen O."/>
            <person name="Paran I."/>
            <person name="Suh M.C."/>
            <person name="Lee S.B."/>
            <person name="Kim Y.K."/>
            <person name="Shin Y."/>
            <person name="Noh S.J."/>
            <person name="Park J."/>
            <person name="Seo Y.S."/>
            <person name="Kwon S.Y."/>
            <person name="Kim H.A."/>
            <person name="Park J.M."/>
            <person name="Kim H.J."/>
            <person name="Choi S.B."/>
            <person name="Bosland P.W."/>
            <person name="Reeves G."/>
            <person name="Jo S.H."/>
            <person name="Lee B.W."/>
            <person name="Cho H.T."/>
            <person name="Choi H.S."/>
            <person name="Lee M.S."/>
            <person name="Yu Y."/>
            <person name="Do Choi Y."/>
            <person name="Park B.S."/>
            <person name="van Deynze A."/>
            <person name="Ashrafi H."/>
            <person name="Hill T."/>
            <person name="Kim W.T."/>
            <person name="Pai H.S."/>
            <person name="Ahn H.K."/>
            <person name="Yeam I."/>
            <person name="Giovannoni J.J."/>
            <person name="Rose J.K."/>
            <person name="Sorensen I."/>
            <person name="Lee S.J."/>
            <person name="Kim R.W."/>
            <person name="Choi I.Y."/>
            <person name="Choi B.S."/>
            <person name="Lim J.S."/>
            <person name="Lee Y.H."/>
            <person name="Choi D."/>
        </authorList>
    </citation>
    <scope>NUCLEOTIDE SEQUENCE [LARGE SCALE GENOMIC DNA]</scope>
    <source>
        <strain evidence="2">cv. CM334</strain>
    </source>
</reference>
<gene>
    <name evidence="1" type="ORF">T459_19458</name>
</gene>
<dbReference type="InterPro" id="IPR017853">
    <property type="entry name" value="GH"/>
</dbReference>
<proteinExistence type="predicted"/>